<evidence type="ECO:0000256" key="1">
    <source>
        <dbReference type="SAM" id="MobiDB-lite"/>
    </source>
</evidence>
<keyword evidence="4" id="KW-1185">Reference proteome</keyword>
<protein>
    <recommendedName>
        <fullName evidence="2">Retrotransposon gag domain-containing protein</fullName>
    </recommendedName>
</protein>
<gene>
    <name evidence="3" type="ORF">NE237_014923</name>
</gene>
<dbReference type="InterPro" id="IPR005162">
    <property type="entry name" value="Retrotrans_gag_dom"/>
</dbReference>
<feature type="domain" description="Retrotransposon gag" evidence="2">
    <location>
        <begin position="38"/>
        <end position="121"/>
    </location>
</feature>
<dbReference type="EMBL" id="JAMYWD010000006">
    <property type="protein sequence ID" value="KAJ4968222.1"/>
    <property type="molecule type" value="Genomic_DNA"/>
</dbReference>
<organism evidence="3 4">
    <name type="scientific">Protea cynaroides</name>
    <dbReference type="NCBI Taxonomy" id="273540"/>
    <lineage>
        <taxon>Eukaryota</taxon>
        <taxon>Viridiplantae</taxon>
        <taxon>Streptophyta</taxon>
        <taxon>Embryophyta</taxon>
        <taxon>Tracheophyta</taxon>
        <taxon>Spermatophyta</taxon>
        <taxon>Magnoliopsida</taxon>
        <taxon>Proteales</taxon>
        <taxon>Proteaceae</taxon>
        <taxon>Protea</taxon>
    </lineage>
</organism>
<evidence type="ECO:0000313" key="4">
    <source>
        <dbReference type="Proteomes" id="UP001141806"/>
    </source>
</evidence>
<dbReference type="OrthoDB" id="1752139at2759"/>
<reference evidence="3" key="1">
    <citation type="journal article" date="2023" name="Plant J.">
        <title>The genome of the king protea, Protea cynaroides.</title>
        <authorList>
            <person name="Chang J."/>
            <person name="Duong T.A."/>
            <person name="Schoeman C."/>
            <person name="Ma X."/>
            <person name="Roodt D."/>
            <person name="Barker N."/>
            <person name="Li Z."/>
            <person name="Van de Peer Y."/>
            <person name="Mizrachi E."/>
        </authorList>
    </citation>
    <scope>NUCLEOTIDE SEQUENCE</scope>
    <source>
        <tissue evidence="3">Young leaves</tissue>
    </source>
</reference>
<proteinExistence type="predicted"/>
<dbReference type="PANTHER" id="PTHR33223:SF10">
    <property type="entry name" value="AMINOTRANSFERASE-LIKE PLANT MOBILE DOMAIN-CONTAINING PROTEIN"/>
    <property type="match status" value="1"/>
</dbReference>
<evidence type="ECO:0000313" key="3">
    <source>
        <dbReference type="EMBL" id="KAJ4968222.1"/>
    </source>
</evidence>
<dbReference type="Proteomes" id="UP001141806">
    <property type="component" value="Unassembled WGS sequence"/>
</dbReference>
<comment type="caution">
    <text evidence="3">The sequence shown here is derived from an EMBL/GenBank/DDBJ whole genome shotgun (WGS) entry which is preliminary data.</text>
</comment>
<feature type="region of interest" description="Disordered" evidence="1">
    <location>
        <begin position="172"/>
        <end position="194"/>
    </location>
</feature>
<evidence type="ECO:0000259" key="2">
    <source>
        <dbReference type="Pfam" id="PF03732"/>
    </source>
</evidence>
<sequence length="216" mass="24978">MPKVDLYDGTTDPQLHLDNFSALMVLHRYDNTVLCRAFLSTLRGAGRLWFNSLPTNSIESFDQLSDCFFEHFQTQTAPKKTSANLISVKQRPEETICVYLSRFNREALEIKNISSEVKMTALQGDIKDKYLLKLIYKRPPLSFAELMNRAEKYATMNEALLLTYPKSGEKRKSEMEVVNKSPSETSKKQKTEQTGFLNRQVARVDFNWDQFTRLTV</sequence>
<accession>A0A9Q0KD11</accession>
<name>A0A9Q0KD11_9MAGN</name>
<dbReference type="AlphaFoldDB" id="A0A9Q0KD11"/>
<dbReference type="Pfam" id="PF03732">
    <property type="entry name" value="Retrotrans_gag"/>
    <property type="match status" value="1"/>
</dbReference>
<dbReference type="PANTHER" id="PTHR33223">
    <property type="entry name" value="CCHC-TYPE DOMAIN-CONTAINING PROTEIN"/>
    <property type="match status" value="1"/>
</dbReference>